<feature type="region of interest" description="Disordered" evidence="1">
    <location>
        <begin position="177"/>
        <end position="197"/>
    </location>
</feature>
<organism evidence="2">
    <name type="scientific">Tetraodon nigroviridis</name>
    <name type="common">Spotted green pufferfish</name>
    <name type="synonym">Chelonodon nigroviridis</name>
    <dbReference type="NCBI Taxonomy" id="99883"/>
    <lineage>
        <taxon>Eukaryota</taxon>
        <taxon>Metazoa</taxon>
        <taxon>Chordata</taxon>
        <taxon>Craniata</taxon>
        <taxon>Vertebrata</taxon>
        <taxon>Euteleostomi</taxon>
        <taxon>Actinopterygii</taxon>
        <taxon>Neopterygii</taxon>
        <taxon>Teleostei</taxon>
        <taxon>Neoteleostei</taxon>
        <taxon>Acanthomorphata</taxon>
        <taxon>Eupercaria</taxon>
        <taxon>Tetraodontiformes</taxon>
        <taxon>Tetradontoidea</taxon>
        <taxon>Tetraodontidae</taxon>
        <taxon>Tetraodon</taxon>
    </lineage>
</organism>
<feature type="region of interest" description="Disordered" evidence="1">
    <location>
        <begin position="113"/>
        <end position="146"/>
    </location>
</feature>
<accession>Q4SPY9</accession>
<evidence type="ECO:0000256" key="1">
    <source>
        <dbReference type="SAM" id="MobiDB-lite"/>
    </source>
</evidence>
<dbReference type="KEGG" id="tng:GSTEN00014609G001"/>
<name>Q4SPY9_TETNG</name>
<gene>
    <name evidence="2" type="ORF">GSTENG00014609001</name>
</gene>
<dbReference type="AlphaFoldDB" id="Q4SPY9"/>
<comment type="caution">
    <text evidence="2">The sequence shown here is derived from an EMBL/GenBank/DDBJ whole genome shotgun (WGS) entry which is preliminary data.</text>
</comment>
<proteinExistence type="predicted"/>
<evidence type="ECO:0000313" key="2">
    <source>
        <dbReference type="EMBL" id="CAF97293.1"/>
    </source>
</evidence>
<protein>
    <submittedName>
        <fullName evidence="2">(spotted green pufferfish) hypothetical protein</fullName>
    </submittedName>
</protein>
<dbReference type="EMBL" id="CAAE01014536">
    <property type="protein sequence ID" value="CAF97293.1"/>
    <property type="molecule type" value="Genomic_DNA"/>
</dbReference>
<sequence length="218" mass="24066">MRCWKQRHAGAERLLCWAEGDDKSIGGNQPSRSSRSTLVAMFKQPAALKTQRHRPQPPVISPARCGSSTAVRREHPELKEMLMKYGPGLHACVQKNQEKAVARADPPSWCKNESQRLLANPSPTTPSGNSSRELDETRSTCAPEGPEDTKLAIMFHYAVKSPANNQQPLCSSPIVRQPAMKQASRQREGDGPDDQSSHQVIMSVFRKGDSALKKVCVQ</sequence>
<feature type="compositionally biased region" description="Low complexity" evidence="1">
    <location>
        <begin position="120"/>
        <end position="131"/>
    </location>
</feature>
<reference evidence="2" key="1">
    <citation type="journal article" date="2004" name="Nature">
        <title>Genome duplication in the teleost fish Tetraodon nigroviridis reveals the early vertebrate proto-karyotype.</title>
        <authorList>
            <person name="Jaillon O."/>
            <person name="Aury J.-M."/>
            <person name="Brunet F."/>
            <person name="Petit J.-L."/>
            <person name="Stange-Thomann N."/>
            <person name="Mauceli E."/>
            <person name="Bouneau L."/>
            <person name="Fischer C."/>
            <person name="Ozouf-Costaz C."/>
            <person name="Bernot A."/>
            <person name="Nicaud S."/>
            <person name="Jaffe D."/>
            <person name="Fisher S."/>
            <person name="Lutfalla G."/>
            <person name="Dossat C."/>
            <person name="Segurens B."/>
            <person name="Dasilva C."/>
            <person name="Salanoubat M."/>
            <person name="Levy M."/>
            <person name="Boudet N."/>
            <person name="Castellano S."/>
            <person name="Anthouard V."/>
            <person name="Jubin C."/>
            <person name="Castelli V."/>
            <person name="Katinka M."/>
            <person name="Vacherie B."/>
            <person name="Biemont C."/>
            <person name="Skalli Z."/>
            <person name="Cattolico L."/>
            <person name="Poulain J."/>
            <person name="De Berardinis V."/>
            <person name="Cruaud C."/>
            <person name="Duprat S."/>
            <person name="Brottier P."/>
            <person name="Coutanceau J.-P."/>
            <person name="Gouzy J."/>
            <person name="Parra G."/>
            <person name="Lardier G."/>
            <person name="Chapple C."/>
            <person name="McKernan K.J."/>
            <person name="McEwan P."/>
            <person name="Bosak S."/>
            <person name="Kellis M."/>
            <person name="Volff J.-N."/>
            <person name="Guigo R."/>
            <person name="Zody M.C."/>
            <person name="Mesirov J."/>
            <person name="Lindblad-Toh K."/>
            <person name="Birren B."/>
            <person name="Nusbaum C."/>
            <person name="Kahn D."/>
            <person name="Robinson-Rechavi M."/>
            <person name="Laudet V."/>
            <person name="Schachter V."/>
            <person name="Quetier F."/>
            <person name="Saurin W."/>
            <person name="Scarpelli C."/>
            <person name="Wincker P."/>
            <person name="Lander E.S."/>
            <person name="Weissenbach J."/>
            <person name="Roest Crollius H."/>
        </authorList>
    </citation>
    <scope>NUCLEOTIDE SEQUENCE [LARGE SCALE GENOMIC DNA]</scope>
</reference>
<feature type="region of interest" description="Disordered" evidence="1">
    <location>
        <begin position="47"/>
        <end position="70"/>
    </location>
</feature>
<reference evidence="2" key="2">
    <citation type="submission" date="2004-02" db="EMBL/GenBank/DDBJ databases">
        <authorList>
            <consortium name="Genoscope"/>
            <consortium name="Whitehead Institute Centre for Genome Research"/>
        </authorList>
    </citation>
    <scope>NUCLEOTIDE SEQUENCE</scope>
</reference>